<dbReference type="OrthoDB" id="46396at2759"/>
<feature type="transmembrane region" description="Helical" evidence="2">
    <location>
        <begin position="244"/>
        <end position="268"/>
    </location>
</feature>
<keyword evidence="2" id="KW-0472">Membrane</keyword>
<keyword evidence="4" id="KW-1185">Reference proteome</keyword>
<feature type="region of interest" description="Disordered" evidence="1">
    <location>
        <begin position="62"/>
        <end position="86"/>
    </location>
</feature>
<dbReference type="AlphaFoldDB" id="A0A8J2SHM2"/>
<keyword evidence="2" id="KW-0812">Transmembrane</keyword>
<organism evidence="3 4">
    <name type="scientific">Pelagomonas calceolata</name>
    <dbReference type="NCBI Taxonomy" id="35677"/>
    <lineage>
        <taxon>Eukaryota</taxon>
        <taxon>Sar</taxon>
        <taxon>Stramenopiles</taxon>
        <taxon>Ochrophyta</taxon>
        <taxon>Pelagophyceae</taxon>
        <taxon>Pelagomonadales</taxon>
        <taxon>Pelagomonadaceae</taxon>
        <taxon>Pelagomonas</taxon>
    </lineage>
</organism>
<evidence type="ECO:0000313" key="4">
    <source>
        <dbReference type="Proteomes" id="UP000789595"/>
    </source>
</evidence>
<feature type="transmembrane region" description="Helical" evidence="2">
    <location>
        <begin position="374"/>
        <end position="394"/>
    </location>
</feature>
<reference evidence="3" key="1">
    <citation type="submission" date="2021-11" db="EMBL/GenBank/DDBJ databases">
        <authorList>
            <consortium name="Genoscope - CEA"/>
            <person name="William W."/>
        </authorList>
    </citation>
    <scope>NUCLEOTIDE SEQUENCE</scope>
</reference>
<feature type="region of interest" description="Disordered" evidence="1">
    <location>
        <begin position="1"/>
        <end position="37"/>
    </location>
</feature>
<evidence type="ECO:0000256" key="2">
    <source>
        <dbReference type="SAM" id="Phobius"/>
    </source>
</evidence>
<keyword evidence="2" id="KW-1133">Transmembrane helix</keyword>
<feature type="transmembrane region" description="Helical" evidence="2">
    <location>
        <begin position="469"/>
        <end position="492"/>
    </location>
</feature>
<feature type="compositionally biased region" description="Polar residues" evidence="1">
    <location>
        <begin position="27"/>
        <end position="37"/>
    </location>
</feature>
<feature type="transmembrane region" description="Helical" evidence="2">
    <location>
        <begin position="175"/>
        <end position="195"/>
    </location>
</feature>
<gene>
    <name evidence="3" type="ORF">PECAL_2P09490</name>
</gene>
<dbReference type="Proteomes" id="UP000789595">
    <property type="component" value="Unassembled WGS sequence"/>
</dbReference>
<dbReference type="EMBL" id="CAKKNE010000002">
    <property type="protein sequence ID" value="CAH0367906.1"/>
    <property type="molecule type" value="Genomic_DNA"/>
</dbReference>
<feature type="transmembrane region" description="Helical" evidence="2">
    <location>
        <begin position="207"/>
        <end position="232"/>
    </location>
</feature>
<comment type="caution">
    <text evidence="3">The sequence shown here is derived from an EMBL/GenBank/DDBJ whole genome shotgun (WGS) entry which is preliminary data.</text>
</comment>
<feature type="transmembrane region" description="Helical" evidence="2">
    <location>
        <begin position="307"/>
        <end position="327"/>
    </location>
</feature>
<accession>A0A8J2SHM2</accession>
<sequence>MERESMERARSAPPIDLRPAGTDNRLTRSASVSGSQPLQHVVASSLSDRLYGRLFGDRTHYEPVIDEEGGPRPTSVSGSQPTAHFAAPSVGDRLYSDTRRLYGQQRRKSSAYSSAMARGVDAWLLEAYQEQLSRRPLPEPPGWFYGLFFLTSLGYMSSFTMVGVLISYFNAHYGPSFFVVLSAAFYMPGIGVSYIQKRLDTFLDERLGVRSSFVVRSTLCMGGLAIAMLAFPASFVGGGRGPPLMMMFLSGVLTWWSHGTASVVTLLFPPDANVALQTGFRAPELAALPLAIALHIGPASSLRDVSLFLWCSALLSAGGLVCWIYILGSAHGARRLENLERAKADKTPRSKARESTFEAAEEPADPVSKTIRTYLIALGVSLFCSVFQAPFYAYAKSAEGRDINEILYFARLYGDFLGRPLAKIYKPGWIVKEGGGGVLIYTLQRIVWMAFYFVYVFGPVYFIPRSDLAVVAVVAYFSFGSGYINTLTIELAGAEAGGPTQNAARKEEASHLLNLIFQCGMTAATLLSIVVAHFIPEA</sequence>
<evidence type="ECO:0000313" key="3">
    <source>
        <dbReference type="EMBL" id="CAH0367906.1"/>
    </source>
</evidence>
<feature type="transmembrane region" description="Helical" evidence="2">
    <location>
        <begin position="446"/>
        <end position="463"/>
    </location>
</feature>
<name>A0A8J2SHM2_9STRA</name>
<feature type="compositionally biased region" description="Basic and acidic residues" evidence="1">
    <location>
        <begin position="1"/>
        <end position="10"/>
    </location>
</feature>
<feature type="transmembrane region" description="Helical" evidence="2">
    <location>
        <begin position="143"/>
        <end position="169"/>
    </location>
</feature>
<evidence type="ECO:0000256" key="1">
    <source>
        <dbReference type="SAM" id="MobiDB-lite"/>
    </source>
</evidence>
<protein>
    <submittedName>
        <fullName evidence="3">Uncharacterized protein</fullName>
    </submittedName>
</protein>
<proteinExistence type="predicted"/>
<feature type="transmembrane region" description="Helical" evidence="2">
    <location>
        <begin position="512"/>
        <end position="535"/>
    </location>
</feature>